<evidence type="ECO:0008006" key="4">
    <source>
        <dbReference type="Google" id="ProtNLM"/>
    </source>
</evidence>
<evidence type="ECO:0000256" key="1">
    <source>
        <dbReference type="SAM" id="Phobius"/>
    </source>
</evidence>
<evidence type="ECO:0000313" key="3">
    <source>
        <dbReference type="Proteomes" id="UP000253915"/>
    </source>
</evidence>
<sequence>MKKIIAQTATAVCIVFTVMMAWFLAMGYLFAGPSYGLNLTASLYGAAFGMAALQAIWFTGALIKKLPYPARIAGFGACLLPVLALCAWLGQWLPAEDPGAWASFVVIYLFILAGMTAGYTVYYKKTAGGYDEALARYREQNRR</sequence>
<comment type="caution">
    <text evidence="2">The sequence shown here is derived from an EMBL/GenBank/DDBJ whole genome shotgun (WGS) entry which is preliminary data.</text>
</comment>
<keyword evidence="1" id="KW-0812">Transmembrane</keyword>
<dbReference type="AlphaFoldDB" id="A0ABD7GFR7"/>
<feature type="transmembrane region" description="Helical" evidence="1">
    <location>
        <begin position="43"/>
        <end position="63"/>
    </location>
</feature>
<proteinExistence type="predicted"/>
<keyword evidence="1" id="KW-0472">Membrane</keyword>
<dbReference type="EMBL" id="PPUQ01000027">
    <property type="protein sequence ID" value="RDC34650.1"/>
    <property type="molecule type" value="Genomic_DNA"/>
</dbReference>
<dbReference type="RefSeq" id="WP_009607911.1">
    <property type="nucleotide sequence ID" value="NZ_AP025575.1"/>
</dbReference>
<feature type="transmembrane region" description="Helical" evidence="1">
    <location>
        <begin position="72"/>
        <end position="93"/>
    </location>
</feature>
<organism evidence="2 3">
    <name type="scientific">Eggerthella lenta</name>
    <name type="common">Eubacterium lentum</name>
    <dbReference type="NCBI Taxonomy" id="84112"/>
    <lineage>
        <taxon>Bacteria</taxon>
        <taxon>Bacillati</taxon>
        <taxon>Actinomycetota</taxon>
        <taxon>Coriobacteriia</taxon>
        <taxon>Eggerthellales</taxon>
        <taxon>Eggerthellaceae</taxon>
        <taxon>Eggerthella</taxon>
    </lineage>
</organism>
<name>A0ABD7GFR7_EGGLN</name>
<keyword evidence="1" id="KW-1133">Transmembrane helix</keyword>
<dbReference type="Proteomes" id="UP000253915">
    <property type="component" value="Unassembled WGS sequence"/>
</dbReference>
<accession>A0ABD7GFR7</accession>
<dbReference type="GeneID" id="69511695"/>
<feature type="transmembrane region" description="Helical" evidence="1">
    <location>
        <begin position="99"/>
        <end position="122"/>
    </location>
</feature>
<reference evidence="2 3" key="1">
    <citation type="journal article" date="2018" name="Elife">
        <title>Discovery and characterization of a prevalent human gut bacterial enzyme sufficient for the inactivation of a family of plant toxins.</title>
        <authorList>
            <person name="Koppel N."/>
            <person name="Bisanz J.E."/>
            <person name="Pandelia M.E."/>
            <person name="Turnbaugh P.J."/>
            <person name="Balskus E.P."/>
        </authorList>
    </citation>
    <scope>NUCLEOTIDE SEQUENCE [LARGE SCALE GENOMIC DNA]</scope>
    <source>
        <strain evidence="2 3">16A</strain>
    </source>
</reference>
<evidence type="ECO:0000313" key="2">
    <source>
        <dbReference type="EMBL" id="RDC34650.1"/>
    </source>
</evidence>
<protein>
    <recommendedName>
        <fullName evidence="4">DUF3021 domain-containing protein</fullName>
    </recommendedName>
</protein>
<feature type="transmembrane region" description="Helical" evidence="1">
    <location>
        <begin position="12"/>
        <end position="31"/>
    </location>
</feature>
<gene>
    <name evidence="2" type="ORF">C1853_13910</name>
</gene>